<evidence type="ECO:0000313" key="2">
    <source>
        <dbReference type="EMBL" id="WCZ37719.1"/>
    </source>
</evidence>
<evidence type="ECO:0000256" key="1">
    <source>
        <dbReference type="SAM" id="MobiDB-lite"/>
    </source>
</evidence>
<accession>A0ABY7UG57</accession>
<organism evidence="2 3">
    <name type="scientific">Corynebacterium jeddahense</name>
    <dbReference type="NCBI Taxonomy" id="1414719"/>
    <lineage>
        <taxon>Bacteria</taxon>
        <taxon>Bacillati</taxon>
        <taxon>Actinomycetota</taxon>
        <taxon>Actinomycetes</taxon>
        <taxon>Mycobacteriales</taxon>
        <taxon>Corynebacteriaceae</taxon>
        <taxon>Corynebacterium</taxon>
    </lineage>
</organism>
<dbReference type="Proteomes" id="UP001218071">
    <property type="component" value="Chromosome"/>
</dbReference>
<reference evidence="2 3" key="1">
    <citation type="submission" date="2020-10" db="EMBL/GenBank/DDBJ databases">
        <title>Complete genome sequence of Corynebacterium jeddahense DSM 45997, type strain of Corynebacterium jeddahense.</title>
        <authorList>
            <person name="Busche T."/>
            <person name="Kalinowski J."/>
            <person name="Ruckert C."/>
        </authorList>
    </citation>
    <scope>NUCLEOTIDE SEQUENCE [LARGE SCALE GENOMIC DNA]</scope>
    <source>
        <strain evidence="2 3">DSM 45997</strain>
    </source>
</reference>
<sequence>MDRAGGPGDNLVAEHINEQGDPDFNVGGVKRDMPPELQLEQLASYIHATYEDGPNYLALLPDRITHAAMLMLGSAVDHAMPATKWAGGVEVRPHELGAVFAPSEPTGAWAVSVWDGPANAKEMLWRPDVAAAAELSGTTILDVDDPADAQRAVDAVGAGVVWALGDVALPDAACYIVTFPSAQPERPGLVQVRAGSGLAGTEYHADGLISTPAEIRRRVEEAATFLRSAPSASAE</sequence>
<name>A0ABY7UG57_9CORY</name>
<evidence type="ECO:0000313" key="3">
    <source>
        <dbReference type="Proteomes" id="UP001218071"/>
    </source>
</evidence>
<proteinExistence type="predicted"/>
<gene>
    <name evidence="2" type="ORF">CJEDD_00415</name>
</gene>
<keyword evidence="3" id="KW-1185">Reference proteome</keyword>
<protein>
    <submittedName>
        <fullName evidence="2">Uncharacterized protein</fullName>
    </submittedName>
</protein>
<dbReference type="EMBL" id="CP063194">
    <property type="protein sequence ID" value="WCZ37719.1"/>
    <property type="molecule type" value="Genomic_DNA"/>
</dbReference>
<feature type="region of interest" description="Disordered" evidence="1">
    <location>
        <begin position="1"/>
        <end position="24"/>
    </location>
</feature>